<keyword evidence="14" id="KW-1185">Reference proteome</keyword>
<dbReference type="EMBL" id="HG713293">
    <property type="protein sequence ID" value="CDJ53270.1"/>
    <property type="molecule type" value="Genomic_DNA"/>
</dbReference>
<feature type="compositionally biased region" description="Basic and acidic residues" evidence="11">
    <location>
        <begin position="135"/>
        <end position="155"/>
    </location>
</feature>
<protein>
    <recommendedName>
        <fullName evidence="2">leucine--tRNA ligase</fullName>
        <ecNumber evidence="2">6.1.1.4</ecNumber>
    </recommendedName>
    <alternativeName>
        <fullName evidence="8">Leucyl-tRNA synthetase</fullName>
    </alternativeName>
</protein>
<dbReference type="InterPro" id="IPR001412">
    <property type="entry name" value="aa-tRNA-synth_I_CS"/>
</dbReference>
<dbReference type="InterPro" id="IPR014729">
    <property type="entry name" value="Rossmann-like_a/b/a_fold"/>
</dbReference>
<evidence type="ECO:0000256" key="4">
    <source>
        <dbReference type="ARBA" id="ARBA00022741"/>
    </source>
</evidence>
<reference evidence="13" key="2">
    <citation type="submission" date="2013-10" db="EMBL/GenBank/DDBJ databases">
        <authorList>
            <person name="Aslett M."/>
        </authorList>
    </citation>
    <scope>NUCLEOTIDE SEQUENCE [LARGE SCALE GENOMIC DNA]</scope>
    <source>
        <strain evidence="13">Houghton</strain>
    </source>
</reference>
<dbReference type="GO" id="GO:0006429">
    <property type="term" value="P:leucyl-tRNA aminoacylation"/>
    <property type="evidence" value="ECO:0007669"/>
    <property type="project" value="InterPro"/>
</dbReference>
<dbReference type="PANTHER" id="PTHR45794:SF1">
    <property type="entry name" value="LEUCINE--TRNA LIGASE, CYTOPLASMIC"/>
    <property type="match status" value="1"/>
</dbReference>
<dbReference type="Gene3D" id="3.40.50.620">
    <property type="entry name" value="HUPs"/>
    <property type="match status" value="1"/>
</dbReference>
<evidence type="ECO:0000256" key="8">
    <source>
        <dbReference type="ARBA" id="ARBA00030520"/>
    </source>
</evidence>
<dbReference type="EC" id="6.1.1.4" evidence="2"/>
<evidence type="ECO:0000256" key="3">
    <source>
        <dbReference type="ARBA" id="ARBA00022598"/>
    </source>
</evidence>
<dbReference type="InterPro" id="IPR009008">
    <property type="entry name" value="Val/Leu/Ile-tRNA-synth_edit"/>
</dbReference>
<dbReference type="InterPro" id="IPR004493">
    <property type="entry name" value="Leu-tRNA-synth_Ia_arc/euk"/>
</dbReference>
<dbReference type="VEuPathDB" id="ToxoDB:EBH_0055830"/>
<evidence type="ECO:0000256" key="10">
    <source>
        <dbReference type="SAM" id="Coils"/>
    </source>
</evidence>
<evidence type="ECO:0000256" key="11">
    <source>
        <dbReference type="SAM" id="MobiDB-lite"/>
    </source>
</evidence>
<dbReference type="GO" id="GO:0004823">
    <property type="term" value="F:leucine-tRNA ligase activity"/>
    <property type="evidence" value="ECO:0007669"/>
    <property type="project" value="UniProtKB-EC"/>
</dbReference>
<dbReference type="GO" id="GO:0002161">
    <property type="term" value="F:aminoacyl-tRNA deacylase activity"/>
    <property type="evidence" value="ECO:0007669"/>
    <property type="project" value="InterPro"/>
</dbReference>
<evidence type="ECO:0000313" key="14">
    <source>
        <dbReference type="Proteomes" id="UP000030750"/>
    </source>
</evidence>
<keyword evidence="6 9" id="KW-0648">Protein biosynthesis</keyword>
<feature type="region of interest" description="Disordered" evidence="11">
    <location>
        <begin position="1"/>
        <end position="39"/>
    </location>
</feature>
<evidence type="ECO:0000256" key="6">
    <source>
        <dbReference type="ARBA" id="ARBA00022917"/>
    </source>
</evidence>
<feature type="domain" description="Aminoacyl-tRNA synthetase class Ia" evidence="12">
    <location>
        <begin position="57"/>
        <end position="136"/>
    </location>
</feature>
<dbReference type="AlphaFoldDB" id="U6LZM8"/>
<reference evidence="13" key="1">
    <citation type="submission" date="2013-10" db="EMBL/GenBank/DDBJ databases">
        <title>Genomic analysis of the causative agents of coccidiosis in chickens.</title>
        <authorList>
            <person name="Reid A.J."/>
            <person name="Blake D."/>
            <person name="Billington K."/>
            <person name="Browne H."/>
            <person name="Dunn M."/>
            <person name="Hung S."/>
            <person name="Kawahara F."/>
            <person name="Miranda-Saavedra D."/>
            <person name="Mourier T."/>
            <person name="Nagra H."/>
            <person name="Otto T.D."/>
            <person name="Rawlings N."/>
            <person name="Sanchez A."/>
            <person name="Sanders M."/>
            <person name="Subramaniam C."/>
            <person name="Tay Y."/>
            <person name="Dear P."/>
            <person name="Doerig C."/>
            <person name="Gruber A."/>
            <person name="Parkinson J."/>
            <person name="Shirley M."/>
            <person name="Wan K.L."/>
            <person name="Berriman M."/>
            <person name="Tomley F."/>
            <person name="Pain A."/>
        </authorList>
    </citation>
    <scope>NUCLEOTIDE SEQUENCE [LARGE SCALE GENOMIC DNA]</scope>
    <source>
        <strain evidence="13">Houghton</strain>
    </source>
</reference>
<proteinExistence type="inferred from homology"/>
<gene>
    <name evidence="13" type="ORF">EBH_0055830</name>
</gene>
<feature type="region of interest" description="Disordered" evidence="11">
    <location>
        <begin position="135"/>
        <end position="167"/>
    </location>
</feature>
<dbReference type="SUPFAM" id="SSF52374">
    <property type="entry name" value="Nucleotidylyl transferase"/>
    <property type="match status" value="1"/>
</dbReference>
<feature type="compositionally biased region" description="Low complexity" evidence="11">
    <location>
        <begin position="20"/>
        <end position="39"/>
    </location>
</feature>
<dbReference type="Proteomes" id="UP000030750">
    <property type="component" value="Unassembled WGS sequence"/>
</dbReference>
<dbReference type="InterPro" id="IPR002300">
    <property type="entry name" value="aa-tRNA-synth_Ia"/>
</dbReference>
<organism evidence="13 14">
    <name type="scientific">Eimeria brunetti</name>
    <dbReference type="NCBI Taxonomy" id="51314"/>
    <lineage>
        <taxon>Eukaryota</taxon>
        <taxon>Sar</taxon>
        <taxon>Alveolata</taxon>
        <taxon>Apicomplexa</taxon>
        <taxon>Conoidasida</taxon>
        <taxon>Coccidia</taxon>
        <taxon>Eucoccidiorida</taxon>
        <taxon>Eimeriorina</taxon>
        <taxon>Eimeriidae</taxon>
        <taxon>Eimeria</taxon>
    </lineage>
</organism>
<name>U6LZM8_9EIME</name>
<dbReference type="SUPFAM" id="SSF50677">
    <property type="entry name" value="ValRS/IleRS/LeuRS editing domain"/>
    <property type="match status" value="1"/>
</dbReference>
<keyword evidence="4 9" id="KW-0547">Nucleotide-binding</keyword>
<evidence type="ECO:0000256" key="7">
    <source>
        <dbReference type="ARBA" id="ARBA00023146"/>
    </source>
</evidence>
<evidence type="ECO:0000256" key="2">
    <source>
        <dbReference type="ARBA" id="ARBA00013164"/>
    </source>
</evidence>
<evidence type="ECO:0000256" key="1">
    <source>
        <dbReference type="ARBA" id="ARBA00005594"/>
    </source>
</evidence>
<feature type="compositionally biased region" description="Polar residues" evidence="11">
    <location>
        <begin position="158"/>
        <end position="167"/>
    </location>
</feature>
<evidence type="ECO:0000313" key="13">
    <source>
        <dbReference type="EMBL" id="CDJ53270.1"/>
    </source>
</evidence>
<dbReference type="GO" id="GO:0005524">
    <property type="term" value="F:ATP binding"/>
    <property type="evidence" value="ECO:0007669"/>
    <property type="project" value="UniProtKB-KW"/>
</dbReference>
<evidence type="ECO:0000259" key="12">
    <source>
        <dbReference type="Pfam" id="PF00133"/>
    </source>
</evidence>
<keyword evidence="10" id="KW-0175">Coiled coil</keyword>
<evidence type="ECO:0000256" key="5">
    <source>
        <dbReference type="ARBA" id="ARBA00022840"/>
    </source>
</evidence>
<dbReference type="OrthoDB" id="10249672at2759"/>
<dbReference type="PANTHER" id="PTHR45794">
    <property type="entry name" value="LEUCYL-TRNA SYNTHETASE"/>
    <property type="match status" value="1"/>
</dbReference>
<accession>U6LZM8</accession>
<comment type="similarity">
    <text evidence="1 9">Belongs to the class-I aminoacyl-tRNA synthetase family.</text>
</comment>
<keyword evidence="5 9" id="KW-0067">ATP-binding</keyword>
<evidence type="ECO:0000256" key="9">
    <source>
        <dbReference type="RuleBase" id="RU363035"/>
    </source>
</evidence>
<feature type="coiled-coil region" evidence="10">
    <location>
        <begin position="348"/>
        <end position="375"/>
    </location>
</feature>
<dbReference type="Pfam" id="PF00133">
    <property type="entry name" value="tRNA-synt_1"/>
    <property type="match status" value="1"/>
</dbReference>
<keyword evidence="3 9" id="KW-0436">Ligase</keyword>
<dbReference type="PROSITE" id="PS00178">
    <property type="entry name" value="AA_TRNA_LIGASE_I"/>
    <property type="match status" value="1"/>
</dbReference>
<sequence length="418" mass="47105">MTAAAAPDPKQGAPGAPNTSSSSSSSSNSSSNSSSSGGSFVRRDQLLQIEEQVQKLWQQKKPYEVDNKYFCTFPYPYMNGLLHLGHGYTLCRAEFRARFSRLRGLNVLWPFALHCTGMPILACADKLKREVERKKMQEKMLEKRDGQNTDDKEAGDSSDPTKFSSAKSKLVAKTGGMKTQWEIMAALGIPEDEIPRFADANYWLDYFPPRQGCKRDLIRLGTAVDWRRTFITTDRNPYYSAFVRWQFMKLLAAGKISFGTRPTVISRRELQACADHDRLQGEGVGPQEYTLIKLEEWSLHAPPNKTQKKLFLVAATLRPETMYGQTNCYVLPEGEYGVFLAFDTPRSKMDLEQQQQQQQQQQQTLQEKLEAAAAAAQAGDTLEHIMTREEALAACNTAFICSHRSALNMAYQARNPKP</sequence>
<keyword evidence="7 9" id="KW-0030">Aminoacyl-tRNA synthetase</keyword>